<evidence type="ECO:0000313" key="2">
    <source>
        <dbReference type="Proteomes" id="UP000287394"/>
    </source>
</evidence>
<dbReference type="EMBL" id="AP025739">
    <property type="protein sequence ID" value="BDI28955.1"/>
    <property type="molecule type" value="Genomic_DNA"/>
</dbReference>
<dbReference type="Gene3D" id="1.10.760.10">
    <property type="entry name" value="Cytochrome c-like domain"/>
    <property type="match status" value="1"/>
</dbReference>
<sequence>MNLPTAERSALKTGLGVGLTFVVGLTFTMLIPSFNENWSLNTLNPAGDQAHYHNPYTPQQLRGRLIYQREGCVYCHTQQIRPLEGEIKRYSIGTSLAIPANEREYVYDRPHFLGTRRIGPDLSREGGKYSDDWHYSHFYYPRQMVPGSIMPAFTWLFKDHEGTPVPTADARDLVAYVQTLGFEREVYDPKTYTAANGHADGWGPWLKPQDRQASQQLGENAVNRITPGEDHSPVRGGGEGKTPADITTKP</sequence>
<reference evidence="1 2" key="1">
    <citation type="journal article" date="2019" name="Int. J. Syst. Evol. Microbiol.">
        <title>Capsulimonas corticalis gen. nov., sp. nov., an aerobic capsulated bacterium, of a novel bacterial order, Capsulimonadales ord. nov., of the class Armatimonadia of the phylum Armatimonadetes.</title>
        <authorList>
            <person name="Li J."/>
            <person name="Kudo C."/>
            <person name="Tonouchi A."/>
        </authorList>
    </citation>
    <scope>NUCLEOTIDE SEQUENCE [LARGE SCALE GENOMIC DNA]</scope>
    <source>
        <strain evidence="1 2">AX-7</strain>
    </source>
</reference>
<dbReference type="InterPro" id="IPR009056">
    <property type="entry name" value="Cyt_c-like_dom"/>
</dbReference>
<dbReference type="InterPro" id="IPR003468">
    <property type="entry name" value="Cyt_c_oxidase_monohaem-su/FixO"/>
</dbReference>
<protein>
    <submittedName>
        <fullName evidence="1">Uncharacterized protein</fullName>
    </submittedName>
</protein>
<gene>
    <name evidence="1" type="ORF">CCAX7_10060</name>
</gene>
<dbReference type="SUPFAM" id="SSF46626">
    <property type="entry name" value="Cytochrome c"/>
    <property type="match status" value="1"/>
</dbReference>
<dbReference type="GO" id="GO:0020037">
    <property type="term" value="F:heme binding"/>
    <property type="evidence" value="ECO:0007669"/>
    <property type="project" value="InterPro"/>
</dbReference>
<dbReference type="Proteomes" id="UP000287394">
    <property type="component" value="Chromosome"/>
</dbReference>
<name>A0A402CUF9_9BACT</name>
<organism evidence="1 2">
    <name type="scientific">Capsulimonas corticalis</name>
    <dbReference type="NCBI Taxonomy" id="2219043"/>
    <lineage>
        <taxon>Bacteria</taxon>
        <taxon>Bacillati</taxon>
        <taxon>Armatimonadota</taxon>
        <taxon>Armatimonadia</taxon>
        <taxon>Capsulimonadales</taxon>
        <taxon>Capsulimonadaceae</taxon>
        <taxon>Capsulimonas</taxon>
    </lineage>
</organism>
<dbReference type="KEGG" id="ccot:CCAX7_10060"/>
<dbReference type="RefSeq" id="WP_119321009.1">
    <property type="nucleotide sequence ID" value="NZ_AP025739.1"/>
</dbReference>
<accession>A0A402CUF9</accession>
<dbReference type="OrthoDB" id="9805440at2"/>
<proteinExistence type="predicted"/>
<dbReference type="AlphaFoldDB" id="A0A402CUF9"/>
<dbReference type="GO" id="GO:0009055">
    <property type="term" value="F:electron transfer activity"/>
    <property type="evidence" value="ECO:0007669"/>
    <property type="project" value="InterPro"/>
</dbReference>
<evidence type="ECO:0000313" key="1">
    <source>
        <dbReference type="EMBL" id="BDI28955.1"/>
    </source>
</evidence>
<keyword evidence="2" id="KW-1185">Reference proteome</keyword>
<dbReference type="PROSITE" id="PS51007">
    <property type="entry name" value="CYTC"/>
    <property type="match status" value="1"/>
</dbReference>
<dbReference type="InterPro" id="IPR036909">
    <property type="entry name" value="Cyt_c-like_dom_sf"/>
</dbReference>
<dbReference type="Pfam" id="PF02433">
    <property type="entry name" value="FixO"/>
    <property type="match status" value="1"/>
</dbReference>